<dbReference type="Proteomes" id="UP000321734">
    <property type="component" value="Unassembled WGS sequence"/>
</dbReference>
<comment type="caution">
    <text evidence="1">The sequence shown here is derived from an EMBL/GenBank/DDBJ whole genome shotgun (WGS) entry which is preliminary data.</text>
</comment>
<proteinExistence type="predicted"/>
<dbReference type="RefSeq" id="WP_146893851.1">
    <property type="nucleotide sequence ID" value="NZ_VORX01000007.1"/>
</dbReference>
<evidence type="ECO:0000313" key="1">
    <source>
        <dbReference type="EMBL" id="TXE06540.1"/>
    </source>
</evidence>
<dbReference type="Pfam" id="PF20050">
    <property type="entry name" value="DUF6452"/>
    <property type="match status" value="1"/>
</dbReference>
<dbReference type="OrthoDB" id="663527at2"/>
<organism evidence="1 2">
    <name type="scientific">Gelidibacter salicanalis</name>
    <dbReference type="NCBI Taxonomy" id="291193"/>
    <lineage>
        <taxon>Bacteria</taxon>
        <taxon>Pseudomonadati</taxon>
        <taxon>Bacteroidota</taxon>
        <taxon>Flavobacteriia</taxon>
        <taxon>Flavobacteriales</taxon>
        <taxon>Flavobacteriaceae</taxon>
        <taxon>Gelidibacter</taxon>
    </lineage>
</organism>
<dbReference type="EMBL" id="VORX01000007">
    <property type="protein sequence ID" value="TXE06540.1"/>
    <property type="molecule type" value="Genomic_DNA"/>
</dbReference>
<sequence length="178" mass="20669">MKRNTLYKYTKIICSLVMIATLWGCERDDICATATPTTPHLIVRFYNINERTETKTVRRMNVYEETNSKYLLLDKTLDSIVLPLRIDVLDASNTTRFIIERDGDFELDEDPETQSNIDILEVTYTSELIYVSRACGYKSVFNNVVANREKDDDNWMIDVQVINSTLNNEDAAHINIYH</sequence>
<evidence type="ECO:0000313" key="2">
    <source>
        <dbReference type="Proteomes" id="UP000321734"/>
    </source>
</evidence>
<protein>
    <submittedName>
        <fullName evidence="1">Uncharacterized protein</fullName>
    </submittedName>
</protein>
<name>A0A5C7ACL3_9FLAO</name>
<reference evidence="1 2" key="1">
    <citation type="submission" date="2019-08" db="EMBL/GenBank/DDBJ databases">
        <title>Genome sequence of Gelidibacter salicanalis IC162T.</title>
        <authorList>
            <person name="Bowman J.P."/>
        </authorList>
    </citation>
    <scope>NUCLEOTIDE SEQUENCE [LARGE SCALE GENOMIC DNA]</scope>
    <source>
        <strain evidence="1 2">IC162</strain>
    </source>
</reference>
<dbReference type="InterPro" id="IPR045607">
    <property type="entry name" value="DUF6452"/>
</dbReference>
<accession>A0A5C7ACL3</accession>
<dbReference type="AlphaFoldDB" id="A0A5C7ACL3"/>
<keyword evidence="2" id="KW-1185">Reference proteome</keyword>
<gene>
    <name evidence="1" type="ORF">ES711_13615</name>
</gene>